<proteinExistence type="predicted"/>
<dbReference type="Proteomes" id="UP000078542">
    <property type="component" value="Unassembled WGS sequence"/>
</dbReference>
<name>A0A151IPJ2_9HYME</name>
<sequence length="120" mass="13930">MDKKEYHVAIKNYFLKEKICYSDSSRVAGGHGTSTSSLPTISFWVNEFKRGRTNIDDEEIIDMVSISEERVSHILHEILEKADVVMSHFLDDLKKLVYHWTKYIDLPEGYCISAPFVLMK</sequence>
<organism evidence="1 2">
    <name type="scientific">Cyphomyrmex costatus</name>
    <dbReference type="NCBI Taxonomy" id="456900"/>
    <lineage>
        <taxon>Eukaryota</taxon>
        <taxon>Metazoa</taxon>
        <taxon>Ecdysozoa</taxon>
        <taxon>Arthropoda</taxon>
        <taxon>Hexapoda</taxon>
        <taxon>Insecta</taxon>
        <taxon>Pterygota</taxon>
        <taxon>Neoptera</taxon>
        <taxon>Endopterygota</taxon>
        <taxon>Hymenoptera</taxon>
        <taxon>Apocrita</taxon>
        <taxon>Aculeata</taxon>
        <taxon>Formicoidea</taxon>
        <taxon>Formicidae</taxon>
        <taxon>Myrmicinae</taxon>
        <taxon>Cyphomyrmex</taxon>
    </lineage>
</organism>
<evidence type="ECO:0000313" key="1">
    <source>
        <dbReference type="EMBL" id="KYN07883.1"/>
    </source>
</evidence>
<keyword evidence="2" id="KW-1185">Reference proteome</keyword>
<accession>A0A151IPJ2</accession>
<dbReference type="AlphaFoldDB" id="A0A151IPJ2"/>
<protein>
    <recommendedName>
        <fullName evidence="3">Mos1 transposase HTH domain-containing protein</fullName>
    </recommendedName>
</protein>
<reference evidence="1 2" key="1">
    <citation type="submission" date="2016-03" db="EMBL/GenBank/DDBJ databases">
        <title>Cyphomyrmex costatus WGS genome.</title>
        <authorList>
            <person name="Nygaard S."/>
            <person name="Hu H."/>
            <person name="Boomsma J."/>
            <person name="Zhang G."/>
        </authorList>
    </citation>
    <scope>NUCLEOTIDE SEQUENCE [LARGE SCALE GENOMIC DNA]</scope>
    <source>
        <strain evidence="1">MS0001</strain>
        <tissue evidence="1">Whole body</tissue>
    </source>
</reference>
<gene>
    <name evidence="1" type="ORF">ALC62_01146</name>
</gene>
<evidence type="ECO:0008006" key="3">
    <source>
        <dbReference type="Google" id="ProtNLM"/>
    </source>
</evidence>
<dbReference type="EMBL" id="KQ976850">
    <property type="protein sequence ID" value="KYN07883.1"/>
    <property type="molecule type" value="Genomic_DNA"/>
</dbReference>
<evidence type="ECO:0000313" key="2">
    <source>
        <dbReference type="Proteomes" id="UP000078542"/>
    </source>
</evidence>